<dbReference type="InterPro" id="IPR013766">
    <property type="entry name" value="Thioredoxin_domain"/>
</dbReference>
<feature type="domain" description="Thioredoxin" evidence="19">
    <location>
        <begin position="456"/>
        <end position="592"/>
    </location>
</feature>
<feature type="signal peptide" evidence="18">
    <location>
        <begin position="1"/>
        <end position="24"/>
    </location>
</feature>
<keyword evidence="10 18" id="KW-1133">Transmembrane helix</keyword>
<evidence type="ECO:0000256" key="13">
    <source>
        <dbReference type="ARBA" id="ARBA00023136"/>
    </source>
</evidence>
<comment type="function">
    <text evidence="18">Required to facilitate the formation of correct disulfide bonds in some periplasmic proteins and for the assembly of the periplasmic c-type cytochromes. Acts by transferring electrons from cytoplasmic thioredoxin to the periplasm. This transfer involves a cascade of disulfide bond formation and reduction steps.</text>
</comment>
<dbReference type="RefSeq" id="WP_034929777.1">
    <property type="nucleotide sequence ID" value="NZ_JDSS02000041.1"/>
</dbReference>
<proteinExistence type="inferred from homology"/>
<evidence type="ECO:0000256" key="18">
    <source>
        <dbReference type="HAMAP-Rule" id="MF_00399"/>
    </source>
</evidence>
<evidence type="ECO:0000256" key="8">
    <source>
        <dbReference type="ARBA" id="ARBA00022748"/>
    </source>
</evidence>
<feature type="transmembrane region" description="Helical" evidence="18">
    <location>
        <begin position="301"/>
        <end position="331"/>
    </location>
</feature>
<feature type="transmembrane region" description="Helical" evidence="18">
    <location>
        <begin position="402"/>
        <end position="420"/>
    </location>
</feature>
<dbReference type="InterPro" id="IPR036929">
    <property type="entry name" value="DsbDN_sf"/>
</dbReference>
<dbReference type="InterPro" id="IPR035671">
    <property type="entry name" value="DsbD_gamma"/>
</dbReference>
<evidence type="ECO:0000313" key="21">
    <source>
        <dbReference type="Proteomes" id="UP000019812"/>
    </source>
</evidence>
<feature type="disulfide bond" description="Redox-active" evidence="18">
    <location>
        <begin position="508"/>
        <end position="511"/>
    </location>
</feature>
<comment type="caution">
    <text evidence="20">The sequence shown here is derived from an EMBL/GenBank/DDBJ whole genome shotgun (WGS) entry which is preliminary data.</text>
</comment>
<evidence type="ECO:0000256" key="9">
    <source>
        <dbReference type="ARBA" id="ARBA00022982"/>
    </source>
</evidence>
<dbReference type="InterPro" id="IPR003834">
    <property type="entry name" value="Cyt_c_assmbl_TM_dom"/>
</dbReference>
<evidence type="ECO:0000256" key="5">
    <source>
        <dbReference type="ARBA" id="ARBA00022519"/>
    </source>
</evidence>
<evidence type="ECO:0000313" key="20">
    <source>
        <dbReference type="EMBL" id="KFB66550.1"/>
    </source>
</evidence>
<evidence type="ECO:0000256" key="1">
    <source>
        <dbReference type="ARBA" id="ARBA00004429"/>
    </source>
</evidence>
<evidence type="ECO:0000256" key="15">
    <source>
        <dbReference type="ARBA" id="ARBA00023284"/>
    </source>
</evidence>
<evidence type="ECO:0000256" key="7">
    <source>
        <dbReference type="ARBA" id="ARBA00022729"/>
    </source>
</evidence>
<evidence type="ECO:0000256" key="3">
    <source>
        <dbReference type="ARBA" id="ARBA00022448"/>
    </source>
</evidence>
<evidence type="ECO:0000256" key="16">
    <source>
        <dbReference type="ARBA" id="ARBA00047388"/>
    </source>
</evidence>
<comment type="caution">
    <text evidence="18">Lacks conserved residue(s) required for the propagation of feature annotation.</text>
</comment>
<comment type="similarity">
    <text evidence="2 18">Belongs to the thioredoxin family. DsbD subfamily.</text>
</comment>
<dbReference type="Pfam" id="PF02683">
    <property type="entry name" value="DsbD_TM"/>
    <property type="match status" value="1"/>
</dbReference>
<dbReference type="GO" id="GO:0009055">
    <property type="term" value="F:electron transfer activity"/>
    <property type="evidence" value="ECO:0007669"/>
    <property type="project" value="UniProtKB-UniRule"/>
</dbReference>
<evidence type="ECO:0000256" key="12">
    <source>
        <dbReference type="ARBA" id="ARBA00023027"/>
    </source>
</evidence>
<sequence precursor="true">MTRRLLFSPFFFVLAFLLSTLAVADEFLDPAVAFQPSARAIDGQNIEVRFEIAKNYYLYRDKFRFIAEPSTVQLGTAILPPGKEKHDETFGKVEVYYDQAVIRLPVERNRSGPLPLILKVTSQGCADAGICYPPQQQQLSLQLPDQATAPAPPPGQGPTTDESGRIAQLFKHAGFWVLLGSFFGFGLLLSLTPCVFPMIPILSGIIVGSGRDGHGVSHMRAFLLSLAYVIGMAVSYAAAGAAAGLTGTLLAAALQTPWVLGGFAAIFVLLSLSMFGFYEIQLPSVLQSKVSEEARHLRSGSLPGVAAMGALSAIIVGPCVAAPLAGALLYIGQTGDAALGGAALFAMGLGMGMPLLVVGMSAGTLLPKSGAWMEAIKKTFGVILLATAVWLVSPVLPVVVQMLAWALLLIVPAVYLHALDPLPPHAKGWQRFWKGMGIVMLLFGAAMLLGILAGSRDPLQPLSVLRSNSASGETRPLAFTRVRSLAELETRIAAAGKPVLLDFYADWCVSCKEMERFTFADARVQAKLAGWTLLQVDVTANSEADQALLQRFKLYGPPGLIFFDRNGREIEDVRVVGFQNAEEFLSLLSRLG</sequence>
<dbReference type="GO" id="GO:0005886">
    <property type="term" value="C:plasma membrane"/>
    <property type="evidence" value="ECO:0007669"/>
    <property type="project" value="UniProtKB-SubCell"/>
</dbReference>
<dbReference type="CDD" id="cd02953">
    <property type="entry name" value="DsbDgamma"/>
    <property type="match status" value="1"/>
</dbReference>
<dbReference type="Pfam" id="PF13098">
    <property type="entry name" value="Thioredoxin_2"/>
    <property type="match status" value="1"/>
</dbReference>
<dbReference type="HAMAP" id="MF_00399">
    <property type="entry name" value="DbsD"/>
    <property type="match status" value="1"/>
</dbReference>
<dbReference type="GO" id="GO:0017004">
    <property type="term" value="P:cytochrome complex assembly"/>
    <property type="evidence" value="ECO:0007669"/>
    <property type="project" value="UniProtKB-UniRule"/>
</dbReference>
<dbReference type="SUPFAM" id="SSF52833">
    <property type="entry name" value="Thioredoxin-like"/>
    <property type="match status" value="1"/>
</dbReference>
<dbReference type="EC" id="1.8.1.8" evidence="18"/>
<dbReference type="PROSITE" id="PS51352">
    <property type="entry name" value="THIOREDOXIN_2"/>
    <property type="match status" value="1"/>
</dbReference>
<feature type="transmembrane region" description="Helical" evidence="18">
    <location>
        <begin position="379"/>
        <end position="396"/>
    </location>
</feature>
<keyword evidence="6 18" id="KW-0812">Transmembrane</keyword>
<evidence type="ECO:0000256" key="17">
    <source>
        <dbReference type="ARBA" id="ARBA00047804"/>
    </source>
</evidence>
<evidence type="ECO:0000256" key="10">
    <source>
        <dbReference type="ARBA" id="ARBA00022989"/>
    </source>
</evidence>
<evidence type="ECO:0000259" key="19">
    <source>
        <dbReference type="PROSITE" id="PS51352"/>
    </source>
</evidence>
<dbReference type="InterPro" id="IPR028250">
    <property type="entry name" value="DsbDN"/>
</dbReference>
<dbReference type="Gene3D" id="3.40.30.10">
    <property type="entry name" value="Glutaredoxin"/>
    <property type="match status" value="1"/>
</dbReference>
<organism evidence="20 21">
    <name type="scientific">Candidatus Accumulibacter vicinus</name>
    <dbReference type="NCBI Taxonomy" id="2954382"/>
    <lineage>
        <taxon>Bacteria</taxon>
        <taxon>Pseudomonadati</taxon>
        <taxon>Pseudomonadota</taxon>
        <taxon>Betaproteobacteria</taxon>
        <taxon>Candidatus Accumulibacter</taxon>
    </lineage>
</organism>
<dbReference type="Gene3D" id="2.60.40.1250">
    <property type="entry name" value="Thiol:disulfide interchange protein DsbD, N-terminal domain"/>
    <property type="match status" value="1"/>
</dbReference>
<keyword evidence="4 18" id="KW-1003">Cell membrane</keyword>
<feature type="transmembrane region" description="Helical" evidence="18">
    <location>
        <begin position="175"/>
        <end position="202"/>
    </location>
</feature>
<dbReference type="PROSITE" id="PS00194">
    <property type="entry name" value="THIOREDOXIN_1"/>
    <property type="match status" value="1"/>
</dbReference>
<dbReference type="InterPro" id="IPR017937">
    <property type="entry name" value="Thioredoxin_CS"/>
</dbReference>
<keyword evidence="7 18" id="KW-0732">Signal</keyword>
<dbReference type="Proteomes" id="UP000019812">
    <property type="component" value="Unassembled WGS sequence"/>
</dbReference>
<keyword evidence="5 18" id="KW-0997">Cell inner membrane</keyword>
<keyword evidence="8 18" id="KW-0201">Cytochrome c-type biogenesis</keyword>
<evidence type="ECO:0000256" key="2">
    <source>
        <dbReference type="ARBA" id="ARBA00007241"/>
    </source>
</evidence>
<dbReference type="SUPFAM" id="SSF74863">
    <property type="entry name" value="Thiol:disulfide interchange protein DsbD, N-terminal domain (DsbD-alpha)"/>
    <property type="match status" value="1"/>
</dbReference>
<evidence type="ECO:0000256" key="4">
    <source>
        <dbReference type="ARBA" id="ARBA00022475"/>
    </source>
</evidence>
<feature type="transmembrane region" description="Helical" evidence="18">
    <location>
        <begin position="432"/>
        <end position="453"/>
    </location>
</feature>
<keyword evidence="3 18" id="KW-0813">Transport</keyword>
<dbReference type="EMBL" id="JDSS02000041">
    <property type="protein sequence ID" value="KFB66550.1"/>
    <property type="molecule type" value="Genomic_DNA"/>
</dbReference>
<feature type="transmembrane region" description="Helical" evidence="18">
    <location>
        <begin position="258"/>
        <end position="280"/>
    </location>
</feature>
<feature type="transmembrane region" description="Helical" evidence="18">
    <location>
        <begin position="337"/>
        <end position="358"/>
    </location>
</feature>
<keyword evidence="14 18" id="KW-1015">Disulfide bond</keyword>
<dbReference type="GO" id="GO:0047134">
    <property type="term" value="F:protein-disulfide reductase [NAD(P)H] activity"/>
    <property type="evidence" value="ECO:0007669"/>
    <property type="project" value="UniProtKB-UniRule"/>
</dbReference>
<feature type="disulfide bond" description="Redox-active" evidence="18">
    <location>
        <begin position="125"/>
        <end position="131"/>
    </location>
</feature>
<keyword evidence="12 18" id="KW-0520">NAD</keyword>
<comment type="subcellular location">
    <subcellularLocation>
        <location evidence="1 18">Cell inner membrane</location>
        <topology evidence="1 18">Multi-pass membrane protein</topology>
    </subcellularLocation>
</comment>
<feature type="transmembrane region" description="Helical" evidence="18">
    <location>
        <begin position="222"/>
        <end position="252"/>
    </location>
</feature>
<gene>
    <name evidence="18 20" type="primary">dsbD</name>
    <name evidence="20" type="ORF">CAPSK01_004070</name>
</gene>
<dbReference type="AlphaFoldDB" id="A0A084XVQ6"/>
<evidence type="ECO:0000256" key="11">
    <source>
        <dbReference type="ARBA" id="ARBA00023002"/>
    </source>
</evidence>
<keyword evidence="11 18" id="KW-0560">Oxidoreductase</keyword>
<keyword evidence="15 18" id="KW-0676">Redox-active center</keyword>
<protein>
    <recommendedName>
        <fullName evidence="18">Thiol:disulfide interchange protein DsbD</fullName>
        <ecNumber evidence="18">1.8.1.8</ecNumber>
    </recommendedName>
    <alternativeName>
        <fullName evidence="18">Protein-disulfide reductase</fullName>
        <shortName evidence="18">Disulfide reductase</shortName>
    </alternativeName>
</protein>
<dbReference type="GO" id="GO:0045454">
    <property type="term" value="P:cell redox homeostasis"/>
    <property type="evidence" value="ECO:0007669"/>
    <property type="project" value="TreeGrafter"/>
</dbReference>
<dbReference type="Pfam" id="PF11412">
    <property type="entry name" value="DsbD_N"/>
    <property type="match status" value="1"/>
</dbReference>
<evidence type="ECO:0000256" key="6">
    <source>
        <dbReference type="ARBA" id="ARBA00022692"/>
    </source>
</evidence>
<dbReference type="InterPro" id="IPR012336">
    <property type="entry name" value="Thioredoxin-like_fold"/>
</dbReference>
<accession>A0A084XVQ6</accession>
<keyword evidence="9 18" id="KW-0249">Electron transport</keyword>
<dbReference type="NCBIfam" id="NF001419">
    <property type="entry name" value="PRK00293.1"/>
    <property type="match status" value="1"/>
</dbReference>
<dbReference type="STRING" id="1457154.CAPSK01_004070"/>
<dbReference type="PANTHER" id="PTHR32234">
    <property type="entry name" value="THIOL:DISULFIDE INTERCHANGE PROTEIN DSBD"/>
    <property type="match status" value="1"/>
</dbReference>
<dbReference type="InterPro" id="IPR036249">
    <property type="entry name" value="Thioredoxin-like_sf"/>
</dbReference>
<keyword evidence="13 18" id="KW-0472">Membrane</keyword>
<comment type="catalytic activity">
    <reaction evidence="16 18">
        <text>[protein]-dithiol + NAD(+) = [protein]-disulfide + NADH + H(+)</text>
        <dbReference type="Rhea" id="RHEA:18749"/>
        <dbReference type="Rhea" id="RHEA-COMP:10593"/>
        <dbReference type="Rhea" id="RHEA-COMP:10594"/>
        <dbReference type="ChEBI" id="CHEBI:15378"/>
        <dbReference type="ChEBI" id="CHEBI:29950"/>
        <dbReference type="ChEBI" id="CHEBI:50058"/>
        <dbReference type="ChEBI" id="CHEBI:57540"/>
        <dbReference type="ChEBI" id="CHEBI:57945"/>
        <dbReference type="EC" id="1.8.1.8"/>
    </reaction>
</comment>
<name>A0A084XVQ6_9PROT</name>
<comment type="catalytic activity">
    <reaction evidence="17 18">
        <text>[protein]-dithiol + NADP(+) = [protein]-disulfide + NADPH + H(+)</text>
        <dbReference type="Rhea" id="RHEA:18753"/>
        <dbReference type="Rhea" id="RHEA-COMP:10593"/>
        <dbReference type="Rhea" id="RHEA-COMP:10594"/>
        <dbReference type="ChEBI" id="CHEBI:15378"/>
        <dbReference type="ChEBI" id="CHEBI:29950"/>
        <dbReference type="ChEBI" id="CHEBI:50058"/>
        <dbReference type="ChEBI" id="CHEBI:57783"/>
        <dbReference type="ChEBI" id="CHEBI:58349"/>
        <dbReference type="EC" id="1.8.1.8"/>
    </reaction>
</comment>
<dbReference type="InterPro" id="IPR022910">
    <property type="entry name" value="Thiol_diS_interchange_DbsD"/>
</dbReference>
<dbReference type="PANTHER" id="PTHR32234:SF0">
    <property type="entry name" value="THIOL:DISULFIDE INTERCHANGE PROTEIN DSBD"/>
    <property type="match status" value="1"/>
</dbReference>
<reference evidence="20 21" key="1">
    <citation type="submission" date="2014-07" db="EMBL/GenBank/DDBJ databases">
        <title>Expanding our view of genomic diversity in Candidatus Accumulibacter clades.</title>
        <authorList>
            <person name="Skennerton C.T."/>
            <person name="Barr J.J."/>
            <person name="Slater F.R."/>
            <person name="Bond P.L."/>
            <person name="Tyson G.W."/>
        </authorList>
    </citation>
    <scope>NUCLEOTIDE SEQUENCE [LARGE SCALE GENOMIC DNA]</scope>
    <source>
        <strain evidence="21">SK-01</strain>
    </source>
</reference>
<evidence type="ECO:0000256" key="14">
    <source>
        <dbReference type="ARBA" id="ARBA00023157"/>
    </source>
</evidence>
<feature type="chain" id="PRO_5008982096" description="Thiol:disulfide interchange protein DsbD" evidence="18">
    <location>
        <begin position="25"/>
        <end position="592"/>
    </location>
</feature>